<feature type="compositionally biased region" description="Basic and acidic residues" evidence="1">
    <location>
        <begin position="141"/>
        <end position="152"/>
    </location>
</feature>
<sequence>MSSELVEEYASILFAMRHRSVRSVEEYADEYRRRFDPNSVAPNSESYYYGHGGAASTDIQHLNEVKIQPIKELKMRDDILAAISVERQRQRKKMTEGGGALCTFQPELSPKAQQHQHANKVWHERLHTDDVMKRELHAAERSHQRAIERQQADEDEVREMSRGPAAHATTNTFNRLYLSGKQHDKWVEREQQLQADLLARELQKGQQRSPYRNGSSERQMRRQGSVFDNLYKEARQRQEQQQSEHDVATRHVDTPNRSVDLRRKNTVSPSRMAESAIHQRLYEEATERTQNLVQAQEEQRAKSLEGLFQPNLSKKESVLRDTSLTREHSMRSNSFARREVVEVVPVLERKKAPPVLETHLDQEVKFVVEEPIAAPPSSHQSLPRDPSPVTVSPPRERQTLSPVIIASVSTLDVVASPSIARSLSSSGHNRDLSNTRTPATIDMRDVVNHNAAVATPSSSSIQAPRTVPQPNRDVSQSAVTHAAPERSPTVAATSAAAPSLAAVGVATKKSRSERTPEEQAAHDQRKKERHARKESERRSADAAASLTPPAKATKTPPQRNLTPPPQPAGSASTAASHRKERASPSLNAGTRTPPPPVEKEDVFGAVVDPSHHEPERFVRQSIDLSGIASSTTPKPIAATTSDANSGTPEHQSPNTSALDTSSAGRTAESPSRAALALNRKQSRRLILEKIAILDSDDDSS</sequence>
<dbReference type="EMBL" id="CYKH01002252">
    <property type="protein sequence ID" value="CUI15554.1"/>
    <property type="molecule type" value="Genomic_DNA"/>
</dbReference>
<proteinExistence type="predicted"/>
<dbReference type="AlphaFoldDB" id="A0A0S4KIM9"/>
<protein>
    <submittedName>
        <fullName evidence="2">Uncharacterized protein</fullName>
    </submittedName>
</protein>
<feature type="compositionally biased region" description="Basic and acidic residues" evidence="1">
    <location>
        <begin position="510"/>
        <end position="540"/>
    </location>
</feature>
<feature type="region of interest" description="Disordered" evidence="1">
    <location>
        <begin position="374"/>
        <end position="396"/>
    </location>
</feature>
<feature type="compositionally biased region" description="Polar residues" evidence="1">
    <location>
        <begin position="204"/>
        <end position="217"/>
    </location>
</feature>
<feature type="compositionally biased region" description="Polar residues" evidence="1">
    <location>
        <begin position="627"/>
        <end position="664"/>
    </location>
</feature>
<feature type="compositionally biased region" description="Polar residues" evidence="1">
    <location>
        <begin position="455"/>
        <end position="479"/>
    </location>
</feature>
<evidence type="ECO:0000256" key="1">
    <source>
        <dbReference type="SAM" id="MobiDB-lite"/>
    </source>
</evidence>
<feature type="compositionally biased region" description="Basic and acidic residues" evidence="1">
    <location>
        <begin position="230"/>
        <end position="257"/>
    </location>
</feature>
<dbReference type="Proteomes" id="UP000051952">
    <property type="component" value="Unassembled WGS sequence"/>
</dbReference>
<feature type="region of interest" description="Disordered" evidence="1">
    <location>
        <begin position="141"/>
        <end position="174"/>
    </location>
</feature>
<accession>A0A0S4KIM9</accession>
<reference evidence="3" key="1">
    <citation type="submission" date="2015-09" db="EMBL/GenBank/DDBJ databases">
        <authorList>
            <consortium name="Pathogen Informatics"/>
        </authorList>
    </citation>
    <scope>NUCLEOTIDE SEQUENCE [LARGE SCALE GENOMIC DNA]</scope>
    <source>
        <strain evidence="3">Lake Konstanz</strain>
    </source>
</reference>
<name>A0A0S4KIM9_BODSA</name>
<feature type="region of interest" description="Disordered" evidence="1">
    <location>
        <begin position="421"/>
        <end position="680"/>
    </location>
</feature>
<evidence type="ECO:0000313" key="3">
    <source>
        <dbReference type="Proteomes" id="UP000051952"/>
    </source>
</evidence>
<feature type="compositionally biased region" description="Low complexity" evidence="1">
    <location>
        <begin position="487"/>
        <end position="507"/>
    </location>
</feature>
<feature type="region of interest" description="Disordered" evidence="1">
    <location>
        <begin position="200"/>
        <end position="257"/>
    </location>
</feature>
<keyword evidence="3" id="KW-1185">Reference proteome</keyword>
<organism evidence="2 3">
    <name type="scientific">Bodo saltans</name>
    <name type="common">Flagellated protozoan</name>
    <dbReference type="NCBI Taxonomy" id="75058"/>
    <lineage>
        <taxon>Eukaryota</taxon>
        <taxon>Discoba</taxon>
        <taxon>Euglenozoa</taxon>
        <taxon>Kinetoplastea</taxon>
        <taxon>Metakinetoplastina</taxon>
        <taxon>Eubodonida</taxon>
        <taxon>Bodonidae</taxon>
        <taxon>Bodo</taxon>
    </lineage>
</organism>
<feature type="compositionally biased region" description="Basic and acidic residues" evidence="1">
    <location>
        <begin position="609"/>
        <end position="618"/>
    </location>
</feature>
<evidence type="ECO:0000313" key="2">
    <source>
        <dbReference type="EMBL" id="CUI15554.1"/>
    </source>
</evidence>
<dbReference type="VEuPathDB" id="TriTrypDB:BSAL_48380"/>
<gene>
    <name evidence="2" type="ORF">BSAL_48380</name>
</gene>
<feature type="compositionally biased region" description="Low complexity" evidence="1">
    <location>
        <begin position="541"/>
        <end position="561"/>
    </location>
</feature>